<dbReference type="STRING" id="211114.SAMN04489726_4468"/>
<dbReference type="InterPro" id="IPR007344">
    <property type="entry name" value="GrpB/CoaE"/>
</dbReference>
<name>A0A1G9XXF7_ALLAB</name>
<dbReference type="EMBL" id="LT629701">
    <property type="protein sequence ID" value="SDN01467.1"/>
    <property type="molecule type" value="Genomic_DNA"/>
</dbReference>
<reference evidence="1 2" key="1">
    <citation type="submission" date="2016-10" db="EMBL/GenBank/DDBJ databases">
        <authorList>
            <person name="de Groot N.N."/>
        </authorList>
    </citation>
    <scope>NUCLEOTIDE SEQUENCE [LARGE SCALE GENOMIC DNA]</scope>
    <source>
        <strain evidence="1 2">DSM 44149</strain>
    </source>
</reference>
<dbReference type="Gene3D" id="3.30.460.10">
    <property type="entry name" value="Beta Polymerase, domain 2"/>
    <property type="match status" value="1"/>
</dbReference>
<evidence type="ECO:0000313" key="1">
    <source>
        <dbReference type="EMBL" id="SDN01467.1"/>
    </source>
</evidence>
<dbReference type="AlphaFoldDB" id="A0A1G9XXF7"/>
<keyword evidence="2" id="KW-1185">Reference proteome</keyword>
<dbReference type="GO" id="GO:0016740">
    <property type="term" value="F:transferase activity"/>
    <property type="evidence" value="ECO:0007669"/>
    <property type="project" value="UniProtKB-KW"/>
</dbReference>
<sequence>MANFPAWAIEKAVVVPYQEHWAERASAEQARLVELLSPWLAEGVEHVGSTAVPGLAAKPIVDLMASVRDHTDRAVHAPLIEDGWHLVPPELDERPWRRLFVRPDAAGLHRIAHLHLVSPGHRRWQAQIAFRDALRADAGLAREYAELKRRLSADHGADREAYTAGKSAFVVRVLRTCPGGYMPDELN</sequence>
<keyword evidence="1" id="KW-0808">Transferase</keyword>
<dbReference type="Pfam" id="PF04229">
    <property type="entry name" value="GrpB"/>
    <property type="match status" value="1"/>
</dbReference>
<organism evidence="1 2">
    <name type="scientific">Allokutzneria albata</name>
    <name type="common">Kibdelosporangium albatum</name>
    <dbReference type="NCBI Taxonomy" id="211114"/>
    <lineage>
        <taxon>Bacteria</taxon>
        <taxon>Bacillati</taxon>
        <taxon>Actinomycetota</taxon>
        <taxon>Actinomycetes</taxon>
        <taxon>Pseudonocardiales</taxon>
        <taxon>Pseudonocardiaceae</taxon>
        <taxon>Allokutzneria</taxon>
    </lineage>
</organism>
<gene>
    <name evidence="1" type="ORF">SAMN04489726_4468</name>
</gene>
<accession>A0A1G9XXF7</accession>
<dbReference type="PANTHER" id="PTHR34822:SF1">
    <property type="entry name" value="GRPB FAMILY PROTEIN"/>
    <property type="match status" value="1"/>
</dbReference>
<dbReference type="PANTHER" id="PTHR34822">
    <property type="entry name" value="GRPB DOMAIN PROTEIN (AFU_ORTHOLOGUE AFUA_1G01530)"/>
    <property type="match status" value="1"/>
</dbReference>
<protein>
    <submittedName>
        <fullName evidence="1">GrpB domain, predicted nucleotidyltransferase, UPF0157 family</fullName>
    </submittedName>
</protein>
<dbReference type="OrthoDB" id="9799092at2"/>
<dbReference type="eggNOG" id="COG2320">
    <property type="taxonomic scope" value="Bacteria"/>
</dbReference>
<dbReference type="Proteomes" id="UP000183376">
    <property type="component" value="Chromosome I"/>
</dbReference>
<evidence type="ECO:0000313" key="2">
    <source>
        <dbReference type="Proteomes" id="UP000183376"/>
    </source>
</evidence>
<dbReference type="RefSeq" id="WP_052407161.1">
    <property type="nucleotide sequence ID" value="NZ_JOEF01000005.1"/>
</dbReference>
<dbReference type="SUPFAM" id="SSF81301">
    <property type="entry name" value="Nucleotidyltransferase"/>
    <property type="match status" value="1"/>
</dbReference>
<dbReference type="InterPro" id="IPR043519">
    <property type="entry name" value="NT_sf"/>
</dbReference>
<proteinExistence type="predicted"/>